<keyword evidence="5 6" id="KW-0472">Membrane</keyword>
<organism evidence="8 9">
    <name type="scientific">Sphingomonas oleivorans</name>
    <dbReference type="NCBI Taxonomy" id="1735121"/>
    <lineage>
        <taxon>Bacteria</taxon>
        <taxon>Pseudomonadati</taxon>
        <taxon>Pseudomonadota</taxon>
        <taxon>Alphaproteobacteria</taxon>
        <taxon>Sphingomonadales</taxon>
        <taxon>Sphingomonadaceae</taxon>
        <taxon>Sphingomonas</taxon>
    </lineage>
</organism>
<dbReference type="GO" id="GO:0006825">
    <property type="term" value="P:copper ion transport"/>
    <property type="evidence" value="ECO:0007669"/>
    <property type="project" value="InterPro"/>
</dbReference>
<evidence type="ECO:0000313" key="9">
    <source>
        <dbReference type="Proteomes" id="UP000244162"/>
    </source>
</evidence>
<dbReference type="RefSeq" id="WP_107965926.1">
    <property type="nucleotide sequence ID" value="NZ_NWBU01000004.1"/>
</dbReference>
<dbReference type="OrthoDB" id="6053803at2"/>
<feature type="transmembrane region" description="Helical" evidence="6">
    <location>
        <begin position="96"/>
        <end position="113"/>
    </location>
</feature>
<comment type="subcellular location">
    <subcellularLocation>
        <location evidence="1">Cell membrane</location>
        <topology evidence="1">Multi-pass membrane protein</topology>
    </subcellularLocation>
</comment>
<evidence type="ECO:0000256" key="1">
    <source>
        <dbReference type="ARBA" id="ARBA00004651"/>
    </source>
</evidence>
<dbReference type="EMBL" id="NWBU01000004">
    <property type="protein sequence ID" value="PTQ12689.1"/>
    <property type="molecule type" value="Genomic_DNA"/>
</dbReference>
<accession>A0A2T5G0L1</accession>
<feature type="transmembrane region" description="Helical" evidence="6">
    <location>
        <begin position="120"/>
        <end position="137"/>
    </location>
</feature>
<dbReference type="InterPro" id="IPR032694">
    <property type="entry name" value="CopC/D"/>
</dbReference>
<dbReference type="InterPro" id="IPR047689">
    <property type="entry name" value="CopD"/>
</dbReference>
<feature type="transmembrane region" description="Helical" evidence="6">
    <location>
        <begin position="52"/>
        <end position="76"/>
    </location>
</feature>
<dbReference type="AlphaFoldDB" id="A0A2T5G0L1"/>
<feature type="transmembrane region" description="Helical" evidence="6">
    <location>
        <begin position="234"/>
        <end position="255"/>
    </location>
</feature>
<dbReference type="NCBIfam" id="NF033808">
    <property type="entry name" value="copper_CopD"/>
    <property type="match status" value="1"/>
</dbReference>
<keyword evidence="2" id="KW-1003">Cell membrane</keyword>
<dbReference type="Pfam" id="PF05425">
    <property type="entry name" value="CopD"/>
    <property type="match status" value="1"/>
</dbReference>
<evidence type="ECO:0000256" key="5">
    <source>
        <dbReference type="ARBA" id="ARBA00023136"/>
    </source>
</evidence>
<keyword evidence="3 6" id="KW-0812">Transmembrane</keyword>
<feature type="domain" description="Copper resistance protein D" evidence="7">
    <location>
        <begin position="194"/>
        <end position="301"/>
    </location>
</feature>
<evidence type="ECO:0000256" key="6">
    <source>
        <dbReference type="SAM" id="Phobius"/>
    </source>
</evidence>
<dbReference type="PANTHER" id="PTHR34820:SF4">
    <property type="entry name" value="INNER MEMBRANE PROTEIN YEBZ"/>
    <property type="match status" value="1"/>
</dbReference>
<keyword evidence="9" id="KW-1185">Reference proteome</keyword>
<feature type="transmembrane region" description="Helical" evidence="6">
    <location>
        <begin position="284"/>
        <end position="305"/>
    </location>
</feature>
<reference evidence="8 9" key="1">
    <citation type="submission" date="2017-09" db="EMBL/GenBank/DDBJ databases">
        <title>Sphingomonas panjinensis sp.nov., isolated from oil-contaminated soil.</title>
        <authorList>
            <person name="Wang L."/>
            <person name="Chen L."/>
        </authorList>
    </citation>
    <scope>NUCLEOTIDE SEQUENCE [LARGE SCALE GENOMIC DNA]</scope>
    <source>
        <strain evidence="8 9">FW-11</strain>
    </source>
</reference>
<dbReference type="InterPro" id="IPR008457">
    <property type="entry name" value="Cu-R_CopD_dom"/>
</dbReference>
<keyword evidence="4 6" id="KW-1133">Transmembrane helix</keyword>
<evidence type="ECO:0000256" key="4">
    <source>
        <dbReference type="ARBA" id="ARBA00022989"/>
    </source>
</evidence>
<feature type="transmembrane region" description="Helical" evidence="6">
    <location>
        <begin position="199"/>
        <end position="222"/>
    </location>
</feature>
<dbReference type="PANTHER" id="PTHR34820">
    <property type="entry name" value="INNER MEMBRANE PROTEIN YEBZ"/>
    <property type="match status" value="1"/>
</dbReference>
<protein>
    <submittedName>
        <fullName evidence="8">Copper resistance protein CopD</fullName>
    </submittedName>
</protein>
<evidence type="ECO:0000256" key="3">
    <source>
        <dbReference type="ARBA" id="ARBA00022692"/>
    </source>
</evidence>
<name>A0A2T5G0L1_9SPHN</name>
<dbReference type="GO" id="GO:0005886">
    <property type="term" value="C:plasma membrane"/>
    <property type="evidence" value="ECO:0007669"/>
    <property type="project" value="UniProtKB-SubCell"/>
</dbReference>
<evidence type="ECO:0000259" key="7">
    <source>
        <dbReference type="Pfam" id="PF05425"/>
    </source>
</evidence>
<dbReference type="Proteomes" id="UP000244162">
    <property type="component" value="Unassembled WGS sequence"/>
</dbReference>
<evidence type="ECO:0000313" key="8">
    <source>
        <dbReference type="EMBL" id="PTQ12689.1"/>
    </source>
</evidence>
<sequence length="311" mass="31996">MGDWPIIFTRFALYADLMLLFGLAAFGLYALRGAERGPGGAIAFRPWLAGGAVAGLLLSAAGMLLLVAGMLGASPFEVDRETFDMVATGTPVGKSWLVRVAMLGLALLAAFAAGRGPAASLAAVALLSGVALSTLAWTGHGAMDEGMIGWAHLGADILHLLASGIWIGALIGLLLLVFRPLDRADAAHLRLSRRALDGFSTIGTVVVGTLLITGLVNGWLLVGPGHLLDMATGLYGQLLLGKLALFVAMLLLAALNRFRLTPAFAQALATGDHQAALFTLRRSLAVETGCAVAILASVAWLGTLAPPASGL</sequence>
<gene>
    <name evidence="8" type="ORF">CLG96_00550</name>
</gene>
<comment type="caution">
    <text evidence="8">The sequence shown here is derived from an EMBL/GenBank/DDBJ whole genome shotgun (WGS) entry which is preliminary data.</text>
</comment>
<evidence type="ECO:0000256" key="2">
    <source>
        <dbReference type="ARBA" id="ARBA00022475"/>
    </source>
</evidence>
<proteinExistence type="predicted"/>
<feature type="transmembrane region" description="Helical" evidence="6">
    <location>
        <begin position="12"/>
        <end position="31"/>
    </location>
</feature>
<feature type="transmembrane region" description="Helical" evidence="6">
    <location>
        <begin position="157"/>
        <end position="178"/>
    </location>
</feature>